<reference evidence="6" key="1">
    <citation type="submission" date="2019-11" db="EMBL/GenBank/DDBJ databases">
        <authorList>
            <person name="Liu Y."/>
            <person name="Hou J."/>
            <person name="Li T.-Q."/>
            <person name="Guan C.-H."/>
            <person name="Wu X."/>
            <person name="Wu H.-Z."/>
            <person name="Ling F."/>
            <person name="Zhang R."/>
            <person name="Shi X.-G."/>
            <person name="Ren J.-P."/>
            <person name="Chen E.-F."/>
            <person name="Sun J.-M."/>
        </authorList>
    </citation>
    <scope>NUCLEOTIDE SEQUENCE</scope>
    <source>
        <strain evidence="6">Adult_tree_wgs_1</strain>
        <tissue evidence="6">Leaves</tissue>
    </source>
</reference>
<dbReference type="InterPro" id="IPR050295">
    <property type="entry name" value="Plant_2OG-oxidoreductases"/>
</dbReference>
<comment type="similarity">
    <text evidence="1 4">Belongs to the iron/ascorbate-dependent oxidoreductase family.</text>
</comment>
<evidence type="ECO:0000256" key="3">
    <source>
        <dbReference type="ARBA" id="ARBA00023004"/>
    </source>
</evidence>
<dbReference type="SUPFAM" id="SSF51197">
    <property type="entry name" value="Clavaminate synthase-like"/>
    <property type="match status" value="1"/>
</dbReference>
<evidence type="ECO:0000313" key="6">
    <source>
        <dbReference type="EMBL" id="KAF7127063.1"/>
    </source>
</evidence>
<proteinExistence type="inferred from homology"/>
<evidence type="ECO:0000256" key="4">
    <source>
        <dbReference type="RuleBase" id="RU003682"/>
    </source>
</evidence>
<evidence type="ECO:0000313" key="7">
    <source>
        <dbReference type="Proteomes" id="UP000626092"/>
    </source>
</evidence>
<dbReference type="InterPro" id="IPR026992">
    <property type="entry name" value="DIOX_N"/>
</dbReference>
<dbReference type="Pfam" id="PF14226">
    <property type="entry name" value="DIOX_N"/>
    <property type="match status" value="1"/>
</dbReference>
<evidence type="ECO:0000259" key="5">
    <source>
        <dbReference type="PROSITE" id="PS51471"/>
    </source>
</evidence>
<dbReference type="Gene3D" id="2.60.120.330">
    <property type="entry name" value="B-lactam Antibiotic, Isopenicillin N Synthase, Chain"/>
    <property type="match status" value="1"/>
</dbReference>
<dbReference type="FunFam" id="2.60.120.330:FF:000134">
    <property type="entry name" value="Uncharacterized protein"/>
    <property type="match status" value="1"/>
</dbReference>
<dbReference type="PANTHER" id="PTHR47991">
    <property type="entry name" value="OXOGLUTARATE/IRON-DEPENDENT DIOXYGENASE"/>
    <property type="match status" value="1"/>
</dbReference>
<dbReference type="PROSITE" id="PS51471">
    <property type="entry name" value="FE2OG_OXY"/>
    <property type="match status" value="1"/>
</dbReference>
<evidence type="ECO:0000256" key="2">
    <source>
        <dbReference type="ARBA" id="ARBA00022723"/>
    </source>
</evidence>
<dbReference type="InterPro" id="IPR027443">
    <property type="entry name" value="IPNS-like_sf"/>
</dbReference>
<evidence type="ECO:0000256" key="1">
    <source>
        <dbReference type="ARBA" id="ARBA00008056"/>
    </source>
</evidence>
<dbReference type="InterPro" id="IPR044861">
    <property type="entry name" value="IPNS-like_FE2OG_OXY"/>
</dbReference>
<name>A0A834GA97_RHOSS</name>
<keyword evidence="4" id="KW-0560">Oxidoreductase</keyword>
<keyword evidence="2 4" id="KW-0479">Metal-binding</keyword>
<protein>
    <recommendedName>
        <fullName evidence="5">Fe2OG dioxygenase domain-containing protein</fullName>
    </recommendedName>
</protein>
<organism evidence="6 7">
    <name type="scientific">Rhododendron simsii</name>
    <name type="common">Sims's rhododendron</name>
    <dbReference type="NCBI Taxonomy" id="118357"/>
    <lineage>
        <taxon>Eukaryota</taxon>
        <taxon>Viridiplantae</taxon>
        <taxon>Streptophyta</taxon>
        <taxon>Embryophyta</taxon>
        <taxon>Tracheophyta</taxon>
        <taxon>Spermatophyta</taxon>
        <taxon>Magnoliopsida</taxon>
        <taxon>eudicotyledons</taxon>
        <taxon>Gunneridae</taxon>
        <taxon>Pentapetalae</taxon>
        <taxon>asterids</taxon>
        <taxon>Ericales</taxon>
        <taxon>Ericaceae</taxon>
        <taxon>Ericoideae</taxon>
        <taxon>Rhodoreae</taxon>
        <taxon>Rhododendron</taxon>
    </lineage>
</organism>
<feature type="domain" description="Fe2OG dioxygenase" evidence="5">
    <location>
        <begin position="211"/>
        <end position="311"/>
    </location>
</feature>
<gene>
    <name evidence="6" type="ORF">RHSIM_Rhsim11G0144500</name>
</gene>
<dbReference type="EMBL" id="WJXA01000011">
    <property type="protein sequence ID" value="KAF7127063.1"/>
    <property type="molecule type" value="Genomic_DNA"/>
</dbReference>
<dbReference type="Proteomes" id="UP000626092">
    <property type="component" value="Unassembled WGS sequence"/>
</dbReference>
<accession>A0A834GA97</accession>
<dbReference type="Pfam" id="PF03171">
    <property type="entry name" value="2OG-FeII_Oxy"/>
    <property type="match status" value="1"/>
</dbReference>
<keyword evidence="7" id="KW-1185">Reference proteome</keyword>
<comment type="caution">
    <text evidence="6">The sequence shown here is derived from an EMBL/GenBank/DDBJ whole genome shotgun (WGS) entry which is preliminary data.</text>
</comment>
<dbReference type="GO" id="GO:0046872">
    <property type="term" value="F:metal ion binding"/>
    <property type="evidence" value="ECO:0007669"/>
    <property type="project" value="UniProtKB-KW"/>
</dbReference>
<dbReference type="AlphaFoldDB" id="A0A834GA97"/>
<dbReference type="OrthoDB" id="288590at2759"/>
<sequence length="370" mass="41592">MAPATFVQNPTETPPQVSKRVTVQALVESPGLASIPSNYTYSSNPNEFAASNPDEDTFPVIDFSLLTSADPHQRSKIIQDLDRACQEWGFFMLVNHGVSKSLMKQVLEGCNEFFNLPMEEKMEFEGKDIWKPIKFGTGVDVKVEKFFFWRDFLKCYVHPQFNFPNKPKGFSEVAEEYSKRTREVIKELLKGVSESLGFEESYIEKAMNLDSGSQIFAANLYPVCPQPEIAMGIPAHTDHGLLTLLIENDIGGLQIQHNGEWFNVHPLPNSFLVNTGDHLEILSNGRYKSIKHRAVVNNKATRISIAVPLGPSLDKVVSPAPELIGGETGHQAAYLPMTYKDYREHQLEGKPCLDHVRIPVASFGYVERLY</sequence>
<keyword evidence="3 4" id="KW-0408">Iron</keyword>
<dbReference type="GO" id="GO:0016705">
    <property type="term" value="F:oxidoreductase activity, acting on paired donors, with incorporation or reduction of molecular oxygen"/>
    <property type="evidence" value="ECO:0007669"/>
    <property type="project" value="UniProtKB-ARBA"/>
</dbReference>
<dbReference type="InterPro" id="IPR005123">
    <property type="entry name" value="Oxoglu/Fe-dep_dioxygenase_dom"/>
</dbReference>